<sequence>MNSREAGLARVAGSQRGVFTRAQALGVGFSARALESRVETGMYDRLYPGVFAIGGSPSSWRRDVAAAVLSRSALAAASHKTAAHLWGMTSMRPNTIEVVTRRHRRTKRDSFTVRESKDLRSRQIEKIDGVDVTSAARTVVDLGASAPVGYVETCVDAGLRKGLFVPADVKLFLDQVARKGRTGVGTIRPIIEARLDWTARTESVLEDRFRALVASSYVPLPIAQFVLREPDGTFVCRADFAYPERRALIELDGEAYHVDRESFQTDRLKQNRAHSLGWVVYRFTWHQIVNEPDETLNILASITAR</sequence>
<feature type="domain" description="DUF559" evidence="1">
    <location>
        <begin position="238"/>
        <end position="297"/>
    </location>
</feature>
<evidence type="ECO:0000259" key="2">
    <source>
        <dbReference type="Pfam" id="PF13338"/>
    </source>
</evidence>
<reference evidence="3" key="1">
    <citation type="submission" date="2018-06" db="EMBL/GenBank/DDBJ databases">
        <authorList>
            <person name="Zhirakovskaya E."/>
        </authorList>
    </citation>
    <scope>NUCLEOTIDE SEQUENCE</scope>
</reference>
<proteinExistence type="predicted"/>
<gene>
    <name evidence="3" type="ORF">MNBD_ACTINO02-307</name>
</gene>
<accession>A0A3B0SZY4</accession>
<dbReference type="Pfam" id="PF13338">
    <property type="entry name" value="AbiEi_4"/>
    <property type="match status" value="1"/>
</dbReference>
<dbReference type="InterPro" id="IPR025159">
    <property type="entry name" value="AbiEi_N"/>
</dbReference>
<name>A0A3B0SZY4_9ZZZZ</name>
<feature type="domain" description="AbiEi antitoxin N-terminal" evidence="2">
    <location>
        <begin position="8"/>
        <end position="53"/>
    </location>
</feature>
<organism evidence="3">
    <name type="scientific">hydrothermal vent metagenome</name>
    <dbReference type="NCBI Taxonomy" id="652676"/>
    <lineage>
        <taxon>unclassified sequences</taxon>
        <taxon>metagenomes</taxon>
        <taxon>ecological metagenomes</taxon>
    </lineage>
</organism>
<evidence type="ECO:0000259" key="1">
    <source>
        <dbReference type="Pfam" id="PF04480"/>
    </source>
</evidence>
<dbReference type="Gene3D" id="3.40.960.10">
    <property type="entry name" value="VSR Endonuclease"/>
    <property type="match status" value="1"/>
</dbReference>
<dbReference type="SUPFAM" id="SSF52980">
    <property type="entry name" value="Restriction endonuclease-like"/>
    <property type="match status" value="1"/>
</dbReference>
<dbReference type="AlphaFoldDB" id="A0A3B0SZY4"/>
<dbReference type="EMBL" id="UOEK01000571">
    <property type="protein sequence ID" value="VAW09393.1"/>
    <property type="molecule type" value="Genomic_DNA"/>
</dbReference>
<evidence type="ECO:0000313" key="3">
    <source>
        <dbReference type="EMBL" id="VAW09393.1"/>
    </source>
</evidence>
<dbReference type="Pfam" id="PF04480">
    <property type="entry name" value="DUF559"/>
    <property type="match status" value="1"/>
</dbReference>
<dbReference type="InterPro" id="IPR007569">
    <property type="entry name" value="DUF559"/>
</dbReference>
<dbReference type="InterPro" id="IPR011335">
    <property type="entry name" value="Restrct_endonuc-II-like"/>
</dbReference>
<protein>
    <submittedName>
        <fullName evidence="3">Uncharacterized protein</fullName>
    </submittedName>
</protein>